<organism evidence="1 2">
    <name type="scientific">Dethiobacter alkaliphilus AHT 1</name>
    <dbReference type="NCBI Taxonomy" id="555088"/>
    <lineage>
        <taxon>Bacteria</taxon>
        <taxon>Bacillati</taxon>
        <taxon>Bacillota</taxon>
        <taxon>Dethiobacteria</taxon>
        <taxon>Dethiobacterales</taxon>
        <taxon>Dethiobacteraceae</taxon>
        <taxon>Dethiobacter</taxon>
    </lineage>
</organism>
<accession>C0GET4</accession>
<gene>
    <name evidence="1" type="ORF">DealDRAFT_0993</name>
</gene>
<dbReference type="OrthoDB" id="9977468at2"/>
<keyword evidence="2" id="KW-1185">Reference proteome</keyword>
<evidence type="ECO:0000313" key="2">
    <source>
        <dbReference type="Proteomes" id="UP000006443"/>
    </source>
</evidence>
<name>C0GET4_DETAL</name>
<protein>
    <submittedName>
        <fullName evidence="1">Uncharacterized protein</fullName>
    </submittedName>
</protein>
<dbReference type="AlphaFoldDB" id="C0GET4"/>
<dbReference type="RefSeq" id="WP_008515423.1">
    <property type="nucleotide sequence ID" value="NZ_ACJM01000004.1"/>
</dbReference>
<proteinExistence type="predicted"/>
<dbReference type="STRING" id="555088.DealDRAFT_0993"/>
<evidence type="ECO:0000313" key="1">
    <source>
        <dbReference type="EMBL" id="EEG78116.1"/>
    </source>
</evidence>
<comment type="caution">
    <text evidence="1">The sequence shown here is derived from an EMBL/GenBank/DDBJ whole genome shotgun (WGS) entry which is preliminary data.</text>
</comment>
<reference evidence="1 2" key="1">
    <citation type="submission" date="2009-02" db="EMBL/GenBank/DDBJ databases">
        <title>Sequencing of the draft genome and assembly of Dethiobacter alkaliphilus AHT 1.</title>
        <authorList>
            <consortium name="US DOE Joint Genome Institute (JGI-PGF)"/>
            <person name="Lucas S."/>
            <person name="Copeland A."/>
            <person name="Lapidus A."/>
            <person name="Glavina del Rio T."/>
            <person name="Dalin E."/>
            <person name="Tice H."/>
            <person name="Bruce D."/>
            <person name="Goodwin L."/>
            <person name="Pitluck S."/>
            <person name="Larimer F."/>
            <person name="Land M.L."/>
            <person name="Hauser L."/>
            <person name="Muyzer G."/>
        </authorList>
    </citation>
    <scope>NUCLEOTIDE SEQUENCE [LARGE SCALE GENOMIC DNA]</scope>
    <source>
        <strain evidence="1 2">AHT 1</strain>
    </source>
</reference>
<dbReference type="EMBL" id="ACJM01000004">
    <property type="protein sequence ID" value="EEG78116.1"/>
    <property type="molecule type" value="Genomic_DNA"/>
</dbReference>
<dbReference type="Proteomes" id="UP000006443">
    <property type="component" value="Unassembled WGS sequence"/>
</dbReference>
<sequence>MKEKEDEASKWLRENDWYFTDKSRVKNRKIEYPYLTESMYDERNKKEKAFSQLSKGEAIEAKSKNVDAEYLDFLKDDE</sequence>